<comment type="similarity">
    <text evidence="1">Belongs to the ABC transporter superfamily.</text>
</comment>
<accession>A0A9W6W1A6</accession>
<dbReference type="SUPFAM" id="SSF52540">
    <property type="entry name" value="P-loop containing nucleoside triphosphate hydrolases"/>
    <property type="match status" value="1"/>
</dbReference>
<evidence type="ECO:0000256" key="3">
    <source>
        <dbReference type="ARBA" id="ARBA00022741"/>
    </source>
</evidence>
<evidence type="ECO:0000259" key="5">
    <source>
        <dbReference type="PROSITE" id="PS50893"/>
    </source>
</evidence>
<gene>
    <name evidence="6" type="ORF">Airi02_037050</name>
</gene>
<dbReference type="InterPro" id="IPR017871">
    <property type="entry name" value="ABC_transporter-like_CS"/>
</dbReference>
<keyword evidence="7" id="KW-1185">Reference proteome</keyword>
<dbReference type="RefSeq" id="WP_285572936.1">
    <property type="nucleotide sequence ID" value="NZ_BSTK01000005.1"/>
</dbReference>
<keyword evidence="3" id="KW-0547">Nucleotide-binding</keyword>
<feature type="domain" description="ABC transporter" evidence="5">
    <location>
        <begin position="4"/>
        <end position="230"/>
    </location>
</feature>
<dbReference type="GO" id="GO:0005524">
    <property type="term" value="F:ATP binding"/>
    <property type="evidence" value="ECO:0007669"/>
    <property type="project" value="UniProtKB-KW"/>
</dbReference>
<dbReference type="Gene3D" id="3.40.50.300">
    <property type="entry name" value="P-loop containing nucleotide triphosphate hydrolases"/>
    <property type="match status" value="1"/>
</dbReference>
<dbReference type="InterPro" id="IPR027417">
    <property type="entry name" value="P-loop_NTPase"/>
</dbReference>
<keyword evidence="4 6" id="KW-0067">ATP-binding</keyword>
<dbReference type="Pfam" id="PF00005">
    <property type="entry name" value="ABC_tran"/>
    <property type="match status" value="1"/>
</dbReference>
<dbReference type="InterPro" id="IPR003593">
    <property type="entry name" value="AAA+_ATPase"/>
</dbReference>
<dbReference type="AlphaFoldDB" id="A0A9W6W1A6"/>
<dbReference type="GO" id="GO:0016887">
    <property type="term" value="F:ATP hydrolysis activity"/>
    <property type="evidence" value="ECO:0007669"/>
    <property type="project" value="InterPro"/>
</dbReference>
<dbReference type="PROSITE" id="PS50893">
    <property type="entry name" value="ABC_TRANSPORTER_2"/>
    <property type="match status" value="1"/>
</dbReference>
<dbReference type="InterPro" id="IPR003439">
    <property type="entry name" value="ABC_transporter-like_ATP-bd"/>
</dbReference>
<evidence type="ECO:0000313" key="7">
    <source>
        <dbReference type="Proteomes" id="UP001165074"/>
    </source>
</evidence>
<dbReference type="PANTHER" id="PTHR43335">
    <property type="entry name" value="ABC TRANSPORTER, ATP-BINDING PROTEIN"/>
    <property type="match status" value="1"/>
</dbReference>
<evidence type="ECO:0000256" key="2">
    <source>
        <dbReference type="ARBA" id="ARBA00022448"/>
    </source>
</evidence>
<organism evidence="6 7">
    <name type="scientific">Actinoallomurus iriomotensis</name>
    <dbReference type="NCBI Taxonomy" id="478107"/>
    <lineage>
        <taxon>Bacteria</taxon>
        <taxon>Bacillati</taxon>
        <taxon>Actinomycetota</taxon>
        <taxon>Actinomycetes</taxon>
        <taxon>Streptosporangiales</taxon>
        <taxon>Thermomonosporaceae</taxon>
        <taxon>Actinoallomurus</taxon>
    </lineage>
</organism>
<keyword evidence="2" id="KW-0813">Transport</keyword>
<evidence type="ECO:0000256" key="1">
    <source>
        <dbReference type="ARBA" id="ARBA00005417"/>
    </source>
</evidence>
<proteinExistence type="inferred from homology"/>
<evidence type="ECO:0000256" key="4">
    <source>
        <dbReference type="ARBA" id="ARBA00022840"/>
    </source>
</evidence>
<dbReference type="PANTHER" id="PTHR43335:SF4">
    <property type="entry name" value="ABC TRANSPORTER, ATP-BINDING PROTEIN"/>
    <property type="match status" value="1"/>
</dbReference>
<dbReference type="Proteomes" id="UP001165074">
    <property type="component" value="Unassembled WGS sequence"/>
</dbReference>
<sequence>MRVIRCEGLTKRYGSTVAVDGLDLVVESGQVFGFLGPNGSGKTTTMRMLLGLIRPSSGRAWVNERRLPDPSGLSRIGAMVEEPAFHPWLSGQRNLEVLALHGPPLPNPDGVPAALERVGLTAVARRKVKAYSQGMRQRLGLAAALMREPALLLLDEPTNGLDPAGIREFRDLLRSLAGDGMTVFLSSHLLSEVEQVCDQVAVMSQGRLVEHGRVGELAATRPRVRVAVDETEQDAAQALLSAWPVRTDGERMLVVDGADGREVNQTLGRGGVWARQIRTERPGLEEAFLRLTLTEEERDASSAS</sequence>
<dbReference type="PROSITE" id="PS00211">
    <property type="entry name" value="ABC_TRANSPORTER_1"/>
    <property type="match status" value="1"/>
</dbReference>
<reference evidence="6" key="1">
    <citation type="submission" date="2023-03" db="EMBL/GenBank/DDBJ databases">
        <title>Actinoallomurus iriomotensis NBRC 103684.</title>
        <authorList>
            <person name="Ichikawa N."/>
            <person name="Sato H."/>
            <person name="Tonouchi N."/>
        </authorList>
    </citation>
    <scope>NUCLEOTIDE SEQUENCE</scope>
    <source>
        <strain evidence="6">NBRC 103684</strain>
    </source>
</reference>
<dbReference type="SMART" id="SM00382">
    <property type="entry name" value="AAA"/>
    <property type="match status" value="1"/>
</dbReference>
<dbReference type="EMBL" id="BSTK01000005">
    <property type="protein sequence ID" value="GLY85776.1"/>
    <property type="molecule type" value="Genomic_DNA"/>
</dbReference>
<name>A0A9W6W1A6_9ACTN</name>
<evidence type="ECO:0000313" key="6">
    <source>
        <dbReference type="EMBL" id="GLY85776.1"/>
    </source>
</evidence>
<comment type="caution">
    <text evidence="6">The sequence shown here is derived from an EMBL/GenBank/DDBJ whole genome shotgun (WGS) entry which is preliminary data.</text>
</comment>
<protein>
    <submittedName>
        <fullName evidence="6">ABC transporter ATP-binding protein</fullName>
    </submittedName>
</protein>